<evidence type="ECO:0000313" key="4">
    <source>
        <dbReference type="EMBL" id="OGG93553.1"/>
    </source>
</evidence>
<evidence type="ECO:0000256" key="2">
    <source>
        <dbReference type="ARBA" id="ARBA00022679"/>
    </source>
</evidence>
<evidence type="ECO:0000256" key="3">
    <source>
        <dbReference type="ARBA" id="ARBA00023315"/>
    </source>
</evidence>
<dbReference type="PANTHER" id="PTHR42811">
    <property type="entry name" value="SERINE ACETYLTRANSFERASE"/>
    <property type="match status" value="1"/>
</dbReference>
<dbReference type="Gene3D" id="2.160.10.10">
    <property type="entry name" value="Hexapeptide repeat proteins"/>
    <property type="match status" value="1"/>
</dbReference>
<reference evidence="4 5" key="1">
    <citation type="journal article" date="2016" name="Nat. Commun.">
        <title>Thousands of microbial genomes shed light on interconnected biogeochemical processes in an aquifer system.</title>
        <authorList>
            <person name="Anantharaman K."/>
            <person name="Brown C.T."/>
            <person name="Hug L.A."/>
            <person name="Sharon I."/>
            <person name="Castelle C.J."/>
            <person name="Probst A.J."/>
            <person name="Thomas B.C."/>
            <person name="Singh A."/>
            <person name="Wilkins M.J."/>
            <person name="Karaoz U."/>
            <person name="Brodie E.L."/>
            <person name="Williams K.H."/>
            <person name="Hubbard S.S."/>
            <person name="Banfield J.F."/>
        </authorList>
    </citation>
    <scope>NUCLEOTIDE SEQUENCE [LARGE SCALE GENOMIC DNA]</scope>
</reference>
<dbReference type="NCBIfam" id="NF041874">
    <property type="entry name" value="EPS_EpsC"/>
    <property type="match status" value="1"/>
</dbReference>
<keyword evidence="1" id="KW-0028">Amino-acid biosynthesis</keyword>
<dbReference type="AlphaFoldDB" id="A0A1F6G626"/>
<proteinExistence type="predicted"/>
<protein>
    <submittedName>
        <fullName evidence="4">Uncharacterized protein</fullName>
    </submittedName>
</protein>
<dbReference type="InterPro" id="IPR053376">
    <property type="entry name" value="Serine_acetyltransferase"/>
</dbReference>
<dbReference type="SUPFAM" id="SSF51161">
    <property type="entry name" value="Trimeric LpxA-like enzymes"/>
    <property type="match status" value="1"/>
</dbReference>
<sequence>MSEELQKSREDRVRQLHHSILETYEIHGGINHIDETNLPSVGEVVDIIKKMMFLLFPGFYNIEKINKGNLESWSGYLLGSLVERLERQITKSVCFVRREQPHSEHLAESGGATLEILEEIPKIRQLLKLDVAAAYFGDPAARSHEEIILSYPSIQAIALYRVAHEFYRRDIPLIGRMITEYAHRQTGIDIHPGAQIGKSFFIDHGTGVVIGETCIIGDRVKIYQGVTLGALSFKKDPSGALVKGLKRHPTIEDDVVLYAGCNILGGNTVIGKGSVIGGNVWITESVPTGTVITFDVTKQEYRRIQKGIEIELDFFLGSGI</sequence>
<evidence type="ECO:0000313" key="5">
    <source>
        <dbReference type="Proteomes" id="UP000178449"/>
    </source>
</evidence>
<keyword evidence="2" id="KW-0808">Transferase</keyword>
<dbReference type="InterPro" id="IPR042122">
    <property type="entry name" value="Ser_AcTrfase_N_sf"/>
</dbReference>
<dbReference type="GO" id="GO:0008652">
    <property type="term" value="P:amino acid biosynthetic process"/>
    <property type="evidence" value="ECO:0007669"/>
    <property type="project" value="UniProtKB-KW"/>
</dbReference>
<gene>
    <name evidence="4" type="ORF">A2527_11640</name>
</gene>
<evidence type="ECO:0000256" key="1">
    <source>
        <dbReference type="ARBA" id="ARBA00022605"/>
    </source>
</evidence>
<dbReference type="CDD" id="cd03354">
    <property type="entry name" value="LbH_SAT"/>
    <property type="match status" value="1"/>
</dbReference>
<dbReference type="Proteomes" id="UP000178449">
    <property type="component" value="Unassembled WGS sequence"/>
</dbReference>
<keyword evidence="3" id="KW-0012">Acyltransferase</keyword>
<dbReference type="InterPro" id="IPR011004">
    <property type="entry name" value="Trimer_LpxA-like_sf"/>
</dbReference>
<dbReference type="InterPro" id="IPR045304">
    <property type="entry name" value="LbH_SAT"/>
</dbReference>
<comment type="caution">
    <text evidence="4">The sequence shown here is derived from an EMBL/GenBank/DDBJ whole genome shotgun (WGS) entry which is preliminary data.</text>
</comment>
<dbReference type="Gene3D" id="1.10.3130.10">
    <property type="entry name" value="serine acetyltransferase, domain 1"/>
    <property type="match status" value="1"/>
</dbReference>
<dbReference type="EMBL" id="MFNE01000047">
    <property type="protein sequence ID" value="OGG93553.1"/>
    <property type="molecule type" value="Genomic_DNA"/>
</dbReference>
<name>A0A1F6G626_9PROT</name>
<organism evidence="4 5">
    <name type="scientific">Candidatus Lambdaproteobacteria bacterium RIFOXYD2_FULL_50_16</name>
    <dbReference type="NCBI Taxonomy" id="1817772"/>
    <lineage>
        <taxon>Bacteria</taxon>
        <taxon>Pseudomonadati</taxon>
        <taxon>Pseudomonadota</taxon>
        <taxon>Candidatus Lambdaproteobacteria</taxon>
    </lineage>
</organism>
<dbReference type="STRING" id="1817772.A2527_11640"/>
<accession>A0A1F6G626</accession>
<dbReference type="GO" id="GO:0016746">
    <property type="term" value="F:acyltransferase activity"/>
    <property type="evidence" value="ECO:0007669"/>
    <property type="project" value="UniProtKB-KW"/>
</dbReference>